<dbReference type="InterPro" id="IPR001647">
    <property type="entry name" value="HTH_TetR"/>
</dbReference>
<evidence type="ECO:0000313" key="7">
    <source>
        <dbReference type="Proteomes" id="UP001501231"/>
    </source>
</evidence>
<comment type="caution">
    <text evidence="6">The sequence shown here is derived from an EMBL/GenBank/DDBJ whole genome shotgun (WGS) entry which is preliminary data.</text>
</comment>
<reference evidence="6 7" key="1">
    <citation type="journal article" date="2019" name="Int. J. Syst. Evol. Microbiol.">
        <title>The Global Catalogue of Microorganisms (GCM) 10K type strain sequencing project: providing services to taxonomists for standard genome sequencing and annotation.</title>
        <authorList>
            <consortium name="The Broad Institute Genomics Platform"/>
            <consortium name="The Broad Institute Genome Sequencing Center for Infectious Disease"/>
            <person name="Wu L."/>
            <person name="Ma J."/>
        </authorList>
    </citation>
    <scope>NUCLEOTIDE SEQUENCE [LARGE SCALE GENOMIC DNA]</scope>
    <source>
        <strain evidence="6 7">JCM 3325</strain>
    </source>
</reference>
<keyword evidence="3" id="KW-0804">Transcription</keyword>
<dbReference type="PANTHER" id="PTHR30055:SF234">
    <property type="entry name" value="HTH-TYPE TRANSCRIPTIONAL REGULATOR BETI"/>
    <property type="match status" value="1"/>
</dbReference>
<dbReference type="Pfam" id="PF00440">
    <property type="entry name" value="TetR_N"/>
    <property type="match status" value="1"/>
</dbReference>
<evidence type="ECO:0000256" key="2">
    <source>
        <dbReference type="ARBA" id="ARBA00023125"/>
    </source>
</evidence>
<dbReference type="SUPFAM" id="SSF48498">
    <property type="entry name" value="Tetracyclin repressor-like, C-terminal domain"/>
    <property type="match status" value="1"/>
</dbReference>
<dbReference type="Gene3D" id="1.10.10.60">
    <property type="entry name" value="Homeodomain-like"/>
    <property type="match status" value="1"/>
</dbReference>
<dbReference type="Proteomes" id="UP001501231">
    <property type="component" value="Unassembled WGS sequence"/>
</dbReference>
<name>A0ABN3K1D9_9ACTN</name>
<evidence type="ECO:0000256" key="4">
    <source>
        <dbReference type="PROSITE-ProRule" id="PRU00335"/>
    </source>
</evidence>
<protein>
    <submittedName>
        <fullName evidence="6">TetR/AcrR family transcriptional regulator</fullName>
    </submittedName>
</protein>
<accession>A0ABN3K1D9</accession>
<evidence type="ECO:0000256" key="3">
    <source>
        <dbReference type="ARBA" id="ARBA00023163"/>
    </source>
</evidence>
<dbReference type="PROSITE" id="PS50977">
    <property type="entry name" value="HTH_TETR_2"/>
    <property type="match status" value="1"/>
</dbReference>
<evidence type="ECO:0000313" key="6">
    <source>
        <dbReference type="EMBL" id="GAA2445952.1"/>
    </source>
</evidence>
<gene>
    <name evidence="6" type="ORF">GCM10010191_73620</name>
</gene>
<dbReference type="InterPro" id="IPR009057">
    <property type="entry name" value="Homeodomain-like_sf"/>
</dbReference>
<dbReference type="InterPro" id="IPR050109">
    <property type="entry name" value="HTH-type_TetR-like_transc_reg"/>
</dbReference>
<keyword evidence="1" id="KW-0805">Transcription regulation</keyword>
<dbReference type="PANTHER" id="PTHR30055">
    <property type="entry name" value="HTH-TYPE TRANSCRIPTIONAL REGULATOR RUTR"/>
    <property type="match status" value="1"/>
</dbReference>
<feature type="domain" description="HTH tetR-type" evidence="5">
    <location>
        <begin position="1"/>
        <end position="53"/>
    </location>
</feature>
<dbReference type="InterPro" id="IPR036271">
    <property type="entry name" value="Tet_transcr_reg_TetR-rel_C_sf"/>
</dbReference>
<sequence length="205" mass="22644">MDAARRLIRVKGSSFTTQELVKEAGIALQTFYRHFAGKDQLLLAVFEEEIINGAADIDAAMRRLPDPVARLRLFVTGALESLRDLDGDPAHDDPDRGMGPRFVTAEHWRLHQLFPDEMAQVNQPFADLVERELREAAALGLLRPADPASDAWFVMKLVMSVYHHYAFATAGERLEDIAAQLWAFCLAAFNGGGETPPPSLTGTPS</sequence>
<keyword evidence="2 4" id="KW-0238">DNA-binding</keyword>
<evidence type="ECO:0000256" key="1">
    <source>
        <dbReference type="ARBA" id="ARBA00023015"/>
    </source>
</evidence>
<organism evidence="6 7">
    <name type="scientific">Actinomadura vinacea</name>
    <dbReference type="NCBI Taxonomy" id="115336"/>
    <lineage>
        <taxon>Bacteria</taxon>
        <taxon>Bacillati</taxon>
        <taxon>Actinomycetota</taxon>
        <taxon>Actinomycetes</taxon>
        <taxon>Streptosporangiales</taxon>
        <taxon>Thermomonosporaceae</taxon>
        <taxon>Actinomadura</taxon>
    </lineage>
</organism>
<feature type="DNA-binding region" description="H-T-H motif" evidence="4">
    <location>
        <begin position="16"/>
        <end position="35"/>
    </location>
</feature>
<proteinExistence type="predicted"/>
<dbReference type="SUPFAM" id="SSF46689">
    <property type="entry name" value="Homeodomain-like"/>
    <property type="match status" value="1"/>
</dbReference>
<dbReference type="EMBL" id="BAAARW010000030">
    <property type="protein sequence ID" value="GAA2445952.1"/>
    <property type="molecule type" value="Genomic_DNA"/>
</dbReference>
<evidence type="ECO:0000259" key="5">
    <source>
        <dbReference type="PROSITE" id="PS50977"/>
    </source>
</evidence>
<keyword evidence="7" id="KW-1185">Reference proteome</keyword>
<dbReference type="Gene3D" id="1.10.357.10">
    <property type="entry name" value="Tetracycline Repressor, domain 2"/>
    <property type="match status" value="1"/>
</dbReference>